<dbReference type="EMBL" id="CAJFCJ010000006">
    <property type="protein sequence ID" value="CAD5116760.1"/>
    <property type="molecule type" value="Genomic_DNA"/>
</dbReference>
<reference evidence="8 9" key="1">
    <citation type="submission" date="2020-08" db="EMBL/GenBank/DDBJ databases">
        <authorList>
            <person name="Hejnol A."/>
        </authorList>
    </citation>
    <scope>NUCLEOTIDE SEQUENCE [LARGE SCALE GENOMIC DNA]</scope>
</reference>
<evidence type="ECO:0000256" key="4">
    <source>
        <dbReference type="ARBA" id="ARBA00022990"/>
    </source>
</evidence>
<dbReference type="GO" id="GO:0007021">
    <property type="term" value="P:tubulin complex assembly"/>
    <property type="evidence" value="ECO:0007669"/>
    <property type="project" value="TreeGrafter"/>
</dbReference>
<comment type="similarity">
    <text evidence="2">Belongs to the TBCC family.</text>
</comment>
<evidence type="ECO:0000313" key="8">
    <source>
        <dbReference type="EMBL" id="CAD5116760.1"/>
    </source>
</evidence>
<keyword evidence="9" id="KW-1185">Reference proteome</keyword>
<protein>
    <recommendedName>
        <fullName evidence="7">C-CAP/cofactor C-like domain-containing protein</fullName>
    </recommendedName>
</protein>
<evidence type="ECO:0000256" key="6">
    <source>
        <dbReference type="ARBA" id="ARBA00026055"/>
    </source>
</evidence>
<feature type="domain" description="C-CAP/cofactor C-like" evidence="7">
    <location>
        <begin position="146"/>
        <end position="300"/>
    </location>
</feature>
<evidence type="ECO:0000256" key="3">
    <source>
        <dbReference type="ARBA" id="ARBA00022490"/>
    </source>
</evidence>
<accession>A0A7I8VKF0</accession>
<evidence type="ECO:0000256" key="5">
    <source>
        <dbReference type="ARBA" id="ARBA00023186"/>
    </source>
</evidence>
<comment type="subunit">
    <text evidence="6">Supercomplex made of cofactors A to E. Cofactors A and D function by capturing and stabilizing tubulin in a quasi-native conformation. Cofactor E binds to the cofactor D-tubulin complex; interaction with cofactor C then causes the release of tubulin polypeptides that are committed to the native state.</text>
</comment>
<dbReference type="GO" id="GO:0007023">
    <property type="term" value="P:post-chaperonin tubulin folding pathway"/>
    <property type="evidence" value="ECO:0007669"/>
    <property type="project" value="InterPro"/>
</dbReference>
<keyword evidence="4" id="KW-0007">Acetylation</keyword>
<dbReference type="InterPro" id="IPR017901">
    <property type="entry name" value="C-CAP_CF_C-like"/>
</dbReference>
<dbReference type="InterPro" id="IPR012945">
    <property type="entry name" value="Tubulin-bd_cofactor_C_dom"/>
</dbReference>
<dbReference type="Pfam" id="PF16752">
    <property type="entry name" value="TBCC_N"/>
    <property type="match status" value="1"/>
</dbReference>
<evidence type="ECO:0000256" key="2">
    <source>
        <dbReference type="ARBA" id="ARBA00008848"/>
    </source>
</evidence>
<keyword evidence="5" id="KW-0143">Chaperone</keyword>
<dbReference type="InterPro" id="IPR031925">
    <property type="entry name" value="TBCC_N"/>
</dbReference>
<dbReference type="PANTHER" id="PTHR15139">
    <property type="entry name" value="TUBULIN FOLDING COFACTOR C"/>
    <property type="match status" value="1"/>
</dbReference>
<dbReference type="Proteomes" id="UP000549394">
    <property type="component" value="Unassembled WGS sequence"/>
</dbReference>
<dbReference type="InterPro" id="IPR027684">
    <property type="entry name" value="TBCC"/>
</dbReference>
<name>A0A7I8VKF0_9ANNE</name>
<comment type="caution">
    <text evidence="8">The sequence shown here is derived from an EMBL/GenBank/DDBJ whole genome shotgun (WGS) entry which is preliminary data.</text>
</comment>
<dbReference type="Gene3D" id="2.160.20.70">
    <property type="match status" value="1"/>
</dbReference>
<evidence type="ECO:0000313" key="9">
    <source>
        <dbReference type="Proteomes" id="UP000549394"/>
    </source>
</evidence>
<dbReference type="InterPro" id="IPR006599">
    <property type="entry name" value="CARP_motif"/>
</dbReference>
<dbReference type="PROSITE" id="PS51329">
    <property type="entry name" value="C_CAP_COFACTOR_C"/>
    <property type="match status" value="1"/>
</dbReference>
<dbReference type="Pfam" id="PF07986">
    <property type="entry name" value="TBCC"/>
    <property type="match status" value="1"/>
</dbReference>
<comment type="subcellular location">
    <subcellularLocation>
        <location evidence="1">Cytoplasm</location>
    </subcellularLocation>
</comment>
<dbReference type="SMART" id="SM00673">
    <property type="entry name" value="CARP"/>
    <property type="match status" value="2"/>
</dbReference>
<dbReference type="GO" id="GO:0005737">
    <property type="term" value="C:cytoplasm"/>
    <property type="evidence" value="ECO:0007669"/>
    <property type="project" value="UniProtKB-SubCell"/>
</dbReference>
<dbReference type="AlphaFoldDB" id="A0A7I8VKF0"/>
<dbReference type="OrthoDB" id="194775at2759"/>
<evidence type="ECO:0000256" key="1">
    <source>
        <dbReference type="ARBA" id="ARBA00004496"/>
    </source>
</evidence>
<dbReference type="PANTHER" id="PTHR15139:SF0">
    <property type="entry name" value="TUBULIN-SPECIFIC CHAPERONE C"/>
    <property type="match status" value="1"/>
</dbReference>
<keyword evidence="3" id="KW-0963">Cytoplasm</keyword>
<sequence>MSDNSEDKKLTIAIKIQKRDEERKAEVTRRKDEILSKKPENEKIDVFDSNFQLLKVEIEEKLALTVEPSDAKEHIDDILQSIRKAQKLLTDSIKFVPPVRIAFIQNLINKFERNLLVKEETLKPKKKFAFKKAKKVQGPIQSTMKIAKSEETRDETKNFGFSIEGKMDENITIEENQTNQKDILISNMNNCTIRIIGSPGTLHMVNIDNCTILSGPSSTSVFIELSKNSRFVMAGQQFRIHKTESSDFYIHVTSRAIIEDCNSVRFAPYVFNYEKLDEHYKLSGLDKSVNNWELVNDFNWLTTTKKSPNWDIIPEADRQTFI</sequence>
<evidence type="ECO:0000259" key="7">
    <source>
        <dbReference type="PROSITE" id="PS51329"/>
    </source>
</evidence>
<gene>
    <name evidence="8" type="ORF">DGYR_LOCUS5354</name>
</gene>
<dbReference type="GO" id="GO:0015631">
    <property type="term" value="F:tubulin binding"/>
    <property type="evidence" value="ECO:0007669"/>
    <property type="project" value="InterPro"/>
</dbReference>
<proteinExistence type="inferred from homology"/>
<dbReference type="InterPro" id="IPR038397">
    <property type="entry name" value="TBCC_N_sf"/>
</dbReference>
<dbReference type="Gene3D" id="1.20.58.1250">
    <property type="entry name" value="Tubulin Binding Cofactor C, N-terminal domain"/>
    <property type="match status" value="1"/>
</dbReference>
<dbReference type="InterPro" id="IPR016098">
    <property type="entry name" value="CAP/MinC_C"/>
</dbReference>
<organism evidence="8 9">
    <name type="scientific">Dimorphilus gyrociliatus</name>
    <dbReference type="NCBI Taxonomy" id="2664684"/>
    <lineage>
        <taxon>Eukaryota</taxon>
        <taxon>Metazoa</taxon>
        <taxon>Spiralia</taxon>
        <taxon>Lophotrochozoa</taxon>
        <taxon>Annelida</taxon>
        <taxon>Polychaeta</taxon>
        <taxon>Polychaeta incertae sedis</taxon>
        <taxon>Dinophilidae</taxon>
        <taxon>Dimorphilus</taxon>
    </lineage>
</organism>